<sequence>MELGACKRSNSTLSESDTIVGEDNSLPTQCAPVTFNPIPVESFNRYGRGRYVKNVDTKYPVAPFLGSVANWTLHRHPEGVLYLMHEKHRIFTDADLYDDAVLGKMNICISQLIDRLEDKGFFVFGAEEIDIVLDLVEDSTDTIKCGYYFVDHSMRSIFWMDVFEMGQLSAWKRVHGITSASHVGLILEHQYWRHCDLFPACRDTSLAVIAELRDAIVDSATGIVIYFIPCALQSDSLKSMAADALTSPTTTVPFALDDLLKMLTLTHSMSGKVEGTRPESCGVQIDQGSSCAIARLMMLFAQERVNHFHGEHAARLDRLNSVYGRTPNRDSSWKITLLSPLLFNAPKEHFRNLRAIFTDDIISQLSWKRLMEKVLAEWQDMVLYASLILNANVGILAIPDSSNSSSNISIALVSSYMSICFGLGSIILGLLLSRKYRLEAVDAVTATPAYSFKQQSLHALEARAFLFSLPYVFMMWGMATFSLQFLDHGTSTEQHTP</sequence>
<dbReference type="EMBL" id="JACAZI010000019">
    <property type="protein sequence ID" value="KAF7340444.1"/>
    <property type="molecule type" value="Genomic_DNA"/>
</dbReference>
<keyword evidence="1" id="KW-0812">Transmembrane</keyword>
<keyword evidence="3" id="KW-1185">Reference proteome</keyword>
<keyword evidence="1" id="KW-0472">Membrane</keyword>
<accession>A0A8H6XHB6</accession>
<evidence type="ECO:0000256" key="1">
    <source>
        <dbReference type="SAM" id="Phobius"/>
    </source>
</evidence>
<proteinExistence type="predicted"/>
<gene>
    <name evidence="2" type="ORF">MVEN_01964600</name>
</gene>
<protein>
    <submittedName>
        <fullName evidence="2">Uncharacterized protein</fullName>
    </submittedName>
</protein>
<feature type="transmembrane region" description="Helical" evidence="1">
    <location>
        <begin position="464"/>
        <end position="486"/>
    </location>
</feature>
<dbReference type="Proteomes" id="UP000620124">
    <property type="component" value="Unassembled WGS sequence"/>
</dbReference>
<feature type="transmembrane region" description="Helical" evidence="1">
    <location>
        <begin position="381"/>
        <end position="398"/>
    </location>
</feature>
<evidence type="ECO:0000313" key="2">
    <source>
        <dbReference type="EMBL" id="KAF7340444.1"/>
    </source>
</evidence>
<reference evidence="2" key="1">
    <citation type="submission" date="2020-05" db="EMBL/GenBank/DDBJ databases">
        <title>Mycena genomes resolve the evolution of fungal bioluminescence.</title>
        <authorList>
            <person name="Tsai I.J."/>
        </authorList>
    </citation>
    <scope>NUCLEOTIDE SEQUENCE</scope>
    <source>
        <strain evidence="2">CCC161011</strain>
    </source>
</reference>
<keyword evidence="1" id="KW-1133">Transmembrane helix</keyword>
<feature type="transmembrane region" description="Helical" evidence="1">
    <location>
        <begin position="410"/>
        <end position="432"/>
    </location>
</feature>
<name>A0A8H6XHB6_9AGAR</name>
<dbReference type="OrthoDB" id="2657661at2759"/>
<evidence type="ECO:0000313" key="3">
    <source>
        <dbReference type="Proteomes" id="UP000620124"/>
    </source>
</evidence>
<comment type="caution">
    <text evidence="2">The sequence shown here is derived from an EMBL/GenBank/DDBJ whole genome shotgun (WGS) entry which is preliminary data.</text>
</comment>
<organism evidence="2 3">
    <name type="scientific">Mycena venus</name>
    <dbReference type="NCBI Taxonomy" id="2733690"/>
    <lineage>
        <taxon>Eukaryota</taxon>
        <taxon>Fungi</taxon>
        <taxon>Dikarya</taxon>
        <taxon>Basidiomycota</taxon>
        <taxon>Agaricomycotina</taxon>
        <taxon>Agaricomycetes</taxon>
        <taxon>Agaricomycetidae</taxon>
        <taxon>Agaricales</taxon>
        <taxon>Marasmiineae</taxon>
        <taxon>Mycenaceae</taxon>
        <taxon>Mycena</taxon>
    </lineage>
</organism>
<dbReference type="AlphaFoldDB" id="A0A8H6XHB6"/>